<keyword evidence="3" id="KW-1185">Reference proteome</keyword>
<evidence type="ECO:0000313" key="2">
    <source>
        <dbReference type="EMBL" id="BAP58118.1"/>
    </source>
</evidence>
<dbReference type="Proteomes" id="UP000031623">
    <property type="component" value="Chromosome"/>
</dbReference>
<feature type="domain" description="Peptidase S24/S26A/S26B/S26C" evidence="1">
    <location>
        <begin position="5"/>
        <end position="78"/>
    </location>
</feature>
<gene>
    <name evidence="2" type="ORF">THII_3821</name>
</gene>
<reference evidence="2 3" key="1">
    <citation type="journal article" date="2014" name="ISME J.">
        <title>Ecophysiology of Thioploca ingrica as revealed by the complete genome sequence supplemented with proteomic evidence.</title>
        <authorList>
            <person name="Kojima H."/>
            <person name="Ogura Y."/>
            <person name="Yamamoto N."/>
            <person name="Togashi T."/>
            <person name="Mori H."/>
            <person name="Watanabe T."/>
            <person name="Nemoto F."/>
            <person name="Kurokawa K."/>
            <person name="Hayashi T."/>
            <person name="Fukui M."/>
        </authorList>
    </citation>
    <scope>NUCLEOTIDE SEQUENCE [LARGE SCALE GENOMIC DNA]</scope>
</reference>
<protein>
    <recommendedName>
        <fullName evidence="1">Peptidase S24/S26A/S26B/S26C domain-containing protein</fullName>
    </recommendedName>
</protein>
<dbReference type="EMBL" id="AP014633">
    <property type="protein sequence ID" value="BAP58118.1"/>
    <property type="molecule type" value="Genomic_DNA"/>
</dbReference>
<dbReference type="HOGENOM" id="CLU_162080_0_0_6"/>
<sequence>MSCGQNEPFALQVLGDSMEPEFVEGHIIIIEPDGAFKNGSYVFALYQDEYIFRQLVIDNERYFLKPLNDNYPTLEIETLDPVKGVITQRAGTRRREHKHYV</sequence>
<accession>A0A090AIA0</accession>
<name>A0A090AIA0_9GAMM</name>
<dbReference type="Gene3D" id="2.10.109.10">
    <property type="entry name" value="Umud Fragment, subunit A"/>
    <property type="match status" value="1"/>
</dbReference>
<dbReference type="CDD" id="cd06529">
    <property type="entry name" value="S24_LexA-like"/>
    <property type="match status" value="1"/>
</dbReference>
<dbReference type="SUPFAM" id="SSF51306">
    <property type="entry name" value="LexA/Signal peptidase"/>
    <property type="match status" value="1"/>
</dbReference>
<dbReference type="STRING" id="40754.THII_3821"/>
<dbReference type="InterPro" id="IPR039418">
    <property type="entry name" value="LexA-like"/>
</dbReference>
<dbReference type="AlphaFoldDB" id="A0A090AIA0"/>
<dbReference type="KEGG" id="tig:THII_3821"/>
<dbReference type="InterPro" id="IPR015927">
    <property type="entry name" value="Peptidase_S24_S26A/B/C"/>
</dbReference>
<organism evidence="2 3">
    <name type="scientific">Thioploca ingrica</name>
    <dbReference type="NCBI Taxonomy" id="40754"/>
    <lineage>
        <taxon>Bacteria</taxon>
        <taxon>Pseudomonadati</taxon>
        <taxon>Pseudomonadota</taxon>
        <taxon>Gammaproteobacteria</taxon>
        <taxon>Thiotrichales</taxon>
        <taxon>Thiotrichaceae</taxon>
        <taxon>Thioploca</taxon>
    </lineage>
</organism>
<dbReference type="OrthoDB" id="9791537at2"/>
<proteinExistence type="predicted"/>
<dbReference type="Pfam" id="PF00717">
    <property type="entry name" value="Peptidase_S24"/>
    <property type="match status" value="1"/>
</dbReference>
<evidence type="ECO:0000259" key="1">
    <source>
        <dbReference type="Pfam" id="PF00717"/>
    </source>
</evidence>
<dbReference type="InterPro" id="IPR036286">
    <property type="entry name" value="LexA/Signal_pep-like_sf"/>
</dbReference>
<evidence type="ECO:0000313" key="3">
    <source>
        <dbReference type="Proteomes" id="UP000031623"/>
    </source>
</evidence>